<organism evidence="7 8">
    <name type="scientific">Euroglyphus maynei</name>
    <name type="common">Mayne's house dust mite</name>
    <dbReference type="NCBI Taxonomy" id="6958"/>
    <lineage>
        <taxon>Eukaryota</taxon>
        <taxon>Metazoa</taxon>
        <taxon>Ecdysozoa</taxon>
        <taxon>Arthropoda</taxon>
        <taxon>Chelicerata</taxon>
        <taxon>Arachnida</taxon>
        <taxon>Acari</taxon>
        <taxon>Acariformes</taxon>
        <taxon>Sarcoptiformes</taxon>
        <taxon>Astigmata</taxon>
        <taxon>Psoroptidia</taxon>
        <taxon>Analgoidea</taxon>
        <taxon>Pyroglyphidae</taxon>
        <taxon>Pyroglyphinae</taxon>
        <taxon>Euroglyphus</taxon>
    </lineage>
</organism>
<proteinExistence type="predicted"/>
<evidence type="ECO:0000256" key="4">
    <source>
        <dbReference type="PROSITE-ProRule" id="PRU00091"/>
    </source>
</evidence>
<evidence type="ECO:0000256" key="2">
    <source>
        <dbReference type="ARBA" id="ARBA00022771"/>
    </source>
</evidence>
<reference evidence="7 8" key="1">
    <citation type="submission" date="2017-03" db="EMBL/GenBank/DDBJ databases">
        <title>Genome Survey of Euroglyphus maynei.</title>
        <authorList>
            <person name="Arlian L.G."/>
            <person name="Morgan M.S."/>
            <person name="Rider S.D."/>
        </authorList>
    </citation>
    <scope>NUCLEOTIDE SEQUENCE [LARGE SCALE GENOMIC DNA]</scope>
    <source>
        <strain evidence="7">Arlian Lab</strain>
        <tissue evidence="7">Whole body</tissue>
    </source>
</reference>
<feature type="coiled-coil region" evidence="5">
    <location>
        <begin position="20"/>
        <end position="54"/>
    </location>
</feature>
<gene>
    <name evidence="7" type="ORF">BLA29_001122</name>
</gene>
<dbReference type="InterPro" id="IPR011011">
    <property type="entry name" value="Znf_FYVE_PHD"/>
</dbReference>
<dbReference type="PANTHER" id="PTHR31179">
    <property type="entry name" value="RAB GTPASE-BINDING EFFECTOR PROTEIN"/>
    <property type="match status" value="1"/>
</dbReference>
<dbReference type="GO" id="GO:0005096">
    <property type="term" value="F:GTPase activator activity"/>
    <property type="evidence" value="ECO:0007669"/>
    <property type="project" value="InterPro"/>
</dbReference>
<evidence type="ECO:0000259" key="6">
    <source>
        <dbReference type="PROSITE" id="PS50178"/>
    </source>
</evidence>
<feature type="coiled-coil region" evidence="5">
    <location>
        <begin position="91"/>
        <end position="125"/>
    </location>
</feature>
<sequence length="384" mass="45296">MACEMCNNYEIQLQDIQYREAVLNLKMTKYEKTIKQLKEDLKKEQTFRNELEEKYVDESKRFEMDIKLLSTQVDDGKCNVEKMIIKFNKMEKRANDLVSDLISQIETLKKEIQRLSLDNEKLLGRHLKKSQELSSESISLPEDLESLQFYCLQLRENLIQAIYNREHLEETLRSENMFIKEQLIGEQQSRENIEENFSRENEILTSKVHTLESELNDQRKQNEEMKMELDLFKNNFNDLSLSSSNRIKMLEEKVAELSSIKTKSESDLASLRAKVQSLQVDLDNSEQVQRDFVQLEKIRQADTEVRWQHEEDVNECNGCKKTFHSRKEKINCSHCGRIFCLECCSKLIRSGNKMRTYKVCQVCHTLLDNQTACWFVNEAPQSPT</sequence>
<dbReference type="InterPro" id="IPR000306">
    <property type="entry name" value="Znf_FYVE"/>
</dbReference>
<evidence type="ECO:0000256" key="5">
    <source>
        <dbReference type="SAM" id="Coils"/>
    </source>
</evidence>
<name>A0A1Y3BE15_EURMA</name>
<keyword evidence="3" id="KW-0862">Zinc</keyword>
<dbReference type="InterPro" id="IPR003914">
    <property type="entry name" value="Rabaptin"/>
</dbReference>
<dbReference type="GO" id="GO:0008270">
    <property type="term" value="F:zinc ion binding"/>
    <property type="evidence" value="ECO:0007669"/>
    <property type="project" value="UniProtKB-KW"/>
</dbReference>
<dbReference type="PANTHER" id="PTHR31179:SF7">
    <property type="entry name" value="FYVE-TYPE DOMAIN-CONTAINING PROTEIN"/>
    <property type="match status" value="1"/>
</dbReference>
<evidence type="ECO:0000256" key="3">
    <source>
        <dbReference type="ARBA" id="ARBA00022833"/>
    </source>
</evidence>
<dbReference type="GO" id="GO:0006897">
    <property type="term" value="P:endocytosis"/>
    <property type="evidence" value="ECO:0007669"/>
    <property type="project" value="InterPro"/>
</dbReference>
<dbReference type="InterPro" id="IPR015390">
    <property type="entry name" value="Rabaptin_Rab5-bd_dom"/>
</dbReference>
<dbReference type="SUPFAM" id="SSF103652">
    <property type="entry name" value="G protein-binding domain"/>
    <property type="match status" value="1"/>
</dbReference>
<dbReference type="Gene3D" id="1.20.5.730">
    <property type="entry name" value="Single helix bin"/>
    <property type="match status" value="1"/>
</dbReference>
<keyword evidence="1" id="KW-0479">Metal-binding</keyword>
<dbReference type="EMBL" id="MUJZ01030641">
    <property type="protein sequence ID" value="OTF77846.1"/>
    <property type="molecule type" value="Genomic_DNA"/>
</dbReference>
<evidence type="ECO:0000313" key="7">
    <source>
        <dbReference type="EMBL" id="OTF77846.1"/>
    </source>
</evidence>
<evidence type="ECO:0000313" key="8">
    <source>
        <dbReference type="Proteomes" id="UP000194236"/>
    </source>
</evidence>
<feature type="domain" description="FYVE-type" evidence="6">
    <location>
        <begin position="310"/>
        <end position="368"/>
    </location>
</feature>
<accession>A0A1Y3BE15</accession>
<comment type="caution">
    <text evidence="7">The sequence shown here is derived from an EMBL/GenBank/DDBJ whole genome shotgun (WGS) entry which is preliminary data.</text>
</comment>
<dbReference type="InterPro" id="IPR017455">
    <property type="entry name" value="Znf_FYVE-rel"/>
</dbReference>
<dbReference type="AlphaFoldDB" id="A0A1Y3BE15"/>
<dbReference type="SUPFAM" id="SSF57903">
    <property type="entry name" value="FYVE/PHD zinc finger"/>
    <property type="match status" value="1"/>
</dbReference>
<keyword evidence="8" id="KW-1185">Reference proteome</keyword>
<dbReference type="PROSITE" id="PS50178">
    <property type="entry name" value="ZF_FYVE"/>
    <property type="match status" value="1"/>
</dbReference>
<dbReference type="OrthoDB" id="79940at2759"/>
<keyword evidence="2 4" id="KW-0863">Zinc-finger</keyword>
<dbReference type="Pfam" id="PF09311">
    <property type="entry name" value="Rab5-bind"/>
    <property type="match status" value="1"/>
</dbReference>
<feature type="coiled-coil region" evidence="5">
    <location>
        <begin position="201"/>
        <end position="288"/>
    </location>
</feature>
<dbReference type="Proteomes" id="UP000194236">
    <property type="component" value="Unassembled WGS sequence"/>
</dbReference>
<dbReference type="InterPro" id="IPR013083">
    <property type="entry name" value="Znf_RING/FYVE/PHD"/>
</dbReference>
<dbReference type="Pfam" id="PF01363">
    <property type="entry name" value="FYVE"/>
    <property type="match status" value="1"/>
</dbReference>
<protein>
    <submittedName>
        <fullName evidence="7">Rab GTPase-binding effector protein 1-like protein</fullName>
    </submittedName>
</protein>
<keyword evidence="5" id="KW-0175">Coiled coil</keyword>
<dbReference type="SMART" id="SM00064">
    <property type="entry name" value="FYVE"/>
    <property type="match status" value="1"/>
</dbReference>
<dbReference type="Gene3D" id="3.30.40.10">
    <property type="entry name" value="Zinc/RING finger domain, C3HC4 (zinc finger)"/>
    <property type="match status" value="1"/>
</dbReference>
<evidence type="ECO:0000256" key="1">
    <source>
        <dbReference type="ARBA" id="ARBA00022723"/>
    </source>
</evidence>